<accession>A0A934TU77</accession>
<feature type="region of interest" description="Disordered" evidence="1">
    <location>
        <begin position="1"/>
        <end position="21"/>
    </location>
</feature>
<dbReference type="AlphaFoldDB" id="A0A934TU77"/>
<protein>
    <submittedName>
        <fullName evidence="3">Phasin family protein</fullName>
    </submittedName>
</protein>
<dbReference type="EMBL" id="JAEPWM010000005">
    <property type="protein sequence ID" value="MBK6007350.1"/>
    <property type="molecule type" value="Genomic_DNA"/>
</dbReference>
<dbReference type="RefSeq" id="WP_201172555.1">
    <property type="nucleotide sequence ID" value="NZ_JAEPWM010000005.1"/>
</dbReference>
<dbReference type="Proteomes" id="UP000630528">
    <property type="component" value="Unassembled WGS sequence"/>
</dbReference>
<proteinExistence type="predicted"/>
<reference evidence="3" key="2">
    <citation type="submission" date="2021-01" db="EMBL/GenBank/DDBJ databases">
        <authorList>
            <person name="Kang M."/>
        </authorList>
    </citation>
    <scope>NUCLEOTIDE SEQUENCE</scope>
    <source>
        <strain evidence="3">KACC 17527</strain>
    </source>
</reference>
<evidence type="ECO:0000313" key="4">
    <source>
        <dbReference type="Proteomes" id="UP000630528"/>
    </source>
</evidence>
<dbReference type="InterPro" id="IPR018968">
    <property type="entry name" value="Phasin"/>
</dbReference>
<dbReference type="Pfam" id="PF09361">
    <property type="entry name" value="Phasin_2"/>
    <property type="match status" value="1"/>
</dbReference>
<evidence type="ECO:0000259" key="2">
    <source>
        <dbReference type="Pfam" id="PF09361"/>
    </source>
</evidence>
<sequence length="137" mass="15047">MTRARTKPAAPNAQESPAPSVALGPVFDFGRQWMSVGTEAAGVLSRGMQQMNRLQMDALHDMLGHQSPAAERLQRQPDPIQLMETQVDGLRFAWERGLRCWMDLAGAAAEMQGEMMACGEHLVNTEDVFAAVRSLHA</sequence>
<evidence type="ECO:0000313" key="3">
    <source>
        <dbReference type="EMBL" id="MBK6007350.1"/>
    </source>
</evidence>
<reference evidence="3" key="1">
    <citation type="journal article" date="2012" name="J. Microbiol. Biotechnol.">
        <title>Ramlibacter ginsenosidimutans sp. nov., with ginsenoside-converting activity.</title>
        <authorList>
            <person name="Wang L."/>
            <person name="An D.S."/>
            <person name="Kim S.G."/>
            <person name="Jin F.X."/>
            <person name="Kim S.C."/>
            <person name="Lee S.T."/>
            <person name="Im W.T."/>
        </authorList>
    </citation>
    <scope>NUCLEOTIDE SEQUENCE</scope>
    <source>
        <strain evidence="3">KACC 17527</strain>
    </source>
</reference>
<organism evidence="3 4">
    <name type="scientific">Ramlibacter ginsenosidimutans</name>
    <dbReference type="NCBI Taxonomy" id="502333"/>
    <lineage>
        <taxon>Bacteria</taxon>
        <taxon>Pseudomonadati</taxon>
        <taxon>Pseudomonadota</taxon>
        <taxon>Betaproteobacteria</taxon>
        <taxon>Burkholderiales</taxon>
        <taxon>Comamonadaceae</taxon>
        <taxon>Ramlibacter</taxon>
    </lineage>
</organism>
<name>A0A934TU77_9BURK</name>
<feature type="domain" description="Phasin" evidence="2">
    <location>
        <begin position="34"/>
        <end position="117"/>
    </location>
</feature>
<evidence type="ECO:0000256" key="1">
    <source>
        <dbReference type="SAM" id="MobiDB-lite"/>
    </source>
</evidence>
<comment type="caution">
    <text evidence="3">The sequence shown here is derived from an EMBL/GenBank/DDBJ whole genome shotgun (WGS) entry which is preliminary data.</text>
</comment>
<keyword evidence="4" id="KW-1185">Reference proteome</keyword>
<gene>
    <name evidence="3" type="ORF">JJB11_14710</name>
</gene>